<dbReference type="GO" id="GO:0004497">
    <property type="term" value="F:monooxygenase activity"/>
    <property type="evidence" value="ECO:0007669"/>
    <property type="project" value="UniProtKB-KW"/>
</dbReference>
<dbReference type="SUPFAM" id="SSF51905">
    <property type="entry name" value="FAD/NAD(P)-binding domain"/>
    <property type="match status" value="1"/>
</dbReference>
<dbReference type="Proteomes" id="UP000613580">
    <property type="component" value="Unassembled WGS sequence"/>
</dbReference>
<sequence>MMPALRFVHLRTLEAGEGSEHALPTNAPQARPLHIIIVGAGLGGLTAAAAALRRAGHIVKIFESSQIKTEIGAGIALQSTSVGFKGINTHDAVSGDGRGIVFPHFEQAKADEVNALTCHRSDAHDELKRLAIGYGDDGFPPAEPHLGLDGYDPEARYLASGEVVSADVAIAADGVHSTIRKGILGETVTANATGSSCFRCLFDTSALDDYPHLAWLKDGVEEPWNISAHDGKILTFFLKSQEAKLWTRAATKKDILASVPNFHPKLESRSLLDLPIATPILFSSIMGDAAHATLPTLGEGAAMAIEDSEAGMFGVLLPLGTTPEQVPKRLEAFQERGEFVDVHSAVAGADGSEDG</sequence>
<keyword evidence="2" id="KW-0560">Oxidoreductase</keyword>
<evidence type="ECO:0000256" key="3">
    <source>
        <dbReference type="ARBA" id="ARBA00023033"/>
    </source>
</evidence>
<comment type="caution">
    <text evidence="4">The sequence shown here is derived from an EMBL/GenBank/DDBJ whole genome shotgun (WGS) entry which is preliminary data.</text>
</comment>
<keyword evidence="5" id="KW-1185">Reference proteome</keyword>
<comment type="similarity">
    <text evidence="1">Belongs to the paxM FAD-dependent monooxygenase family.</text>
</comment>
<evidence type="ECO:0000256" key="2">
    <source>
        <dbReference type="ARBA" id="ARBA00023002"/>
    </source>
</evidence>
<keyword evidence="3" id="KW-0503">Monooxygenase</keyword>
<protein>
    <submittedName>
        <fullName evidence="4">FAD/NAD(P)-binding domain-containing protein</fullName>
    </submittedName>
</protein>
<gene>
    <name evidence="4" type="ORF">HMN09_01323400</name>
</gene>
<dbReference type="PANTHER" id="PTHR13789">
    <property type="entry name" value="MONOOXYGENASE"/>
    <property type="match status" value="1"/>
</dbReference>
<dbReference type="PANTHER" id="PTHR13789:SF314">
    <property type="entry name" value="FAD-BINDING DOMAIN-CONTAINING PROTEIN"/>
    <property type="match status" value="1"/>
</dbReference>
<evidence type="ECO:0000313" key="5">
    <source>
        <dbReference type="Proteomes" id="UP000613580"/>
    </source>
</evidence>
<dbReference type="PRINTS" id="PR00420">
    <property type="entry name" value="RNGMNOXGNASE"/>
</dbReference>
<evidence type="ECO:0000313" key="4">
    <source>
        <dbReference type="EMBL" id="KAF7289612.1"/>
    </source>
</evidence>
<dbReference type="InterPro" id="IPR050493">
    <property type="entry name" value="FAD-dep_Monooxygenase_BioMet"/>
</dbReference>
<dbReference type="InterPro" id="IPR036188">
    <property type="entry name" value="FAD/NAD-bd_sf"/>
</dbReference>
<dbReference type="EMBL" id="JACAZE010000028">
    <property type="protein sequence ID" value="KAF7289612.1"/>
    <property type="molecule type" value="Genomic_DNA"/>
</dbReference>
<accession>A0A8H6RZA1</accession>
<dbReference type="Gene3D" id="3.50.50.60">
    <property type="entry name" value="FAD/NAD(P)-binding domain"/>
    <property type="match status" value="1"/>
</dbReference>
<organism evidence="4 5">
    <name type="scientific">Mycena chlorophos</name>
    <name type="common">Agaric fungus</name>
    <name type="synonym">Agaricus chlorophos</name>
    <dbReference type="NCBI Taxonomy" id="658473"/>
    <lineage>
        <taxon>Eukaryota</taxon>
        <taxon>Fungi</taxon>
        <taxon>Dikarya</taxon>
        <taxon>Basidiomycota</taxon>
        <taxon>Agaricomycotina</taxon>
        <taxon>Agaricomycetes</taxon>
        <taxon>Agaricomycetidae</taxon>
        <taxon>Agaricales</taxon>
        <taxon>Marasmiineae</taxon>
        <taxon>Mycenaceae</taxon>
        <taxon>Mycena</taxon>
    </lineage>
</organism>
<name>A0A8H6RZA1_MYCCL</name>
<reference evidence="4" key="1">
    <citation type="submission" date="2020-05" db="EMBL/GenBank/DDBJ databases">
        <title>Mycena genomes resolve the evolution of fungal bioluminescence.</title>
        <authorList>
            <person name="Tsai I.J."/>
        </authorList>
    </citation>
    <scope>NUCLEOTIDE SEQUENCE</scope>
    <source>
        <strain evidence="4">110903Hualien_Pintung</strain>
    </source>
</reference>
<dbReference type="OrthoDB" id="9993796at2759"/>
<dbReference type="AlphaFoldDB" id="A0A8H6RZA1"/>
<proteinExistence type="inferred from homology"/>
<evidence type="ECO:0000256" key="1">
    <source>
        <dbReference type="ARBA" id="ARBA00007992"/>
    </source>
</evidence>